<dbReference type="PANTHER" id="PTHR30486:SF6">
    <property type="entry name" value="TYPE IV PILUS RETRACTATION ATPASE PILT"/>
    <property type="match status" value="1"/>
</dbReference>
<dbReference type="InterPro" id="IPR027417">
    <property type="entry name" value="P-loop_NTPase"/>
</dbReference>
<evidence type="ECO:0000256" key="1">
    <source>
        <dbReference type="ARBA" id="ARBA00006611"/>
    </source>
</evidence>
<dbReference type="SUPFAM" id="SSF52540">
    <property type="entry name" value="P-loop containing nucleoside triphosphate hydrolases"/>
    <property type="match status" value="1"/>
</dbReference>
<name>A0A088FMR0_KLEOX</name>
<reference evidence="3" key="5">
    <citation type="journal article" date="2004" name="Plasmid">
        <title>The SHV-5 extended-spectrum beta-lactamase gene of pACM1 is located on the remnant of a compound transposon.</title>
        <authorList>
            <person name="Preston K.E."/>
            <person name="Venezia R.A."/>
            <person name="Stellrecht K.A."/>
        </authorList>
    </citation>
    <scope>NUCLEOTIDE SEQUENCE</scope>
    <source>
        <strain evidence="3">ATCC 51983</strain>
        <plasmid evidence="3">pACM1</plasmid>
    </source>
</reference>
<dbReference type="GO" id="GO:0016887">
    <property type="term" value="F:ATP hydrolysis activity"/>
    <property type="evidence" value="ECO:0007669"/>
    <property type="project" value="InterPro"/>
</dbReference>
<evidence type="ECO:0000313" key="3">
    <source>
        <dbReference type="EMBL" id="AIM47880.1"/>
    </source>
</evidence>
<reference evidence="3" key="4">
    <citation type="journal article" date="2002" name="Plasmid">
        <title>Chromosomal sequences from Klebsiella pneumoniae flank the SHV-5 extended-spectrum beta-lactamase gene in pACM1.</title>
        <authorList>
            <person name="Preston K.E."/>
            <person name="Venezia R.A."/>
        </authorList>
    </citation>
    <scope>NUCLEOTIDE SEQUENCE</scope>
    <source>
        <strain evidence="3">ATCC 51983</strain>
        <plasmid evidence="3">pACM1</plasmid>
    </source>
</reference>
<sequence length="387" mass="43306">MEAFNFGPTLTPQTLERFLVHCSNNEVSDILLQGGDKIWVERHGRQLPMTSYPLDNLELERTVDKVFGQEIKGTLKSAAVVNTAIQLRGDEAGTIGLGRGETRRFRANFTQADIYKTEAAMSLTLRVLNEVIPQLKQMGIEPDLFNSLLPAAGLGLICGETGSGKSTLMASIFQYCGETYQDRKIITVEDPIEYRLGSRDWIAPAPAQSQIGRDIDSFHNFITLSGLRRSPKIMGVGELLNRLSFEAAVLAGKSGHFCLGTLHVKTVGEAISRSLQNYPPEMREAAAFDLLSILSYIIVQRLLKTKDGRRKAVREYLVIDNSLRRKLYDVDYSKWGRYIDDLLIAENRSLIQNAWAMHQEGLIDEAEVIEVAGYMDYLALKEGKYGH</sequence>
<dbReference type="NCBIfam" id="TIGR02525">
    <property type="entry name" value="plasmid_TraJ"/>
    <property type="match status" value="1"/>
</dbReference>
<reference evidence="3" key="3">
    <citation type="journal article" date="2000" name="Plasmid">
        <title>Nucleotide sequence of a 7-kb fragment of pACM1 encoding an IncM DNA primase and other putative proteins associated with conjugation.</title>
        <authorList>
            <person name="Preston K.E."/>
            <person name="Radomski C.C."/>
            <person name="Venezia R.A."/>
        </authorList>
    </citation>
    <scope>NUCLEOTIDE SEQUENCE</scope>
    <source>
        <strain evidence="3">ATCC 51983</strain>
        <plasmid evidence="3">pACM1</plasmid>
    </source>
</reference>
<reference evidence="3" key="2">
    <citation type="journal article" date="1999" name="Plasmid">
        <title>The cassettes and 3' conserved segment of an integron from Klebsiella oxytoca plasmid pACM1.</title>
        <authorList>
            <person name="Preston K.E."/>
            <person name="Radomski C.C."/>
            <person name="Venezia R.A."/>
        </authorList>
    </citation>
    <scope>NUCLEOTIDE SEQUENCE</scope>
    <source>
        <strain evidence="3">ATCC 51983</strain>
        <plasmid evidence="3">pACM1</plasmid>
    </source>
</reference>
<gene>
    <name evidence="3" type="primary">traJ</name>
</gene>
<comment type="similarity">
    <text evidence="1">Belongs to the GSP E family.</text>
</comment>
<dbReference type="InterPro" id="IPR013364">
    <property type="entry name" value="ATPase_plasmid-transfer_TraJ"/>
</dbReference>
<reference evidence="3" key="1">
    <citation type="journal article" date="1997" name="Plasmid">
        <title>The resistance and integrase genes of pACM1, a conjugative multiple-resistance plasmid, from Klebsiella oxytoca.</title>
        <authorList>
            <person name="Preston K.E."/>
            <person name="Kacica M.A."/>
            <person name="Limberger R.J."/>
            <person name="Archinal W.A."/>
            <person name="Venezia R.A."/>
        </authorList>
    </citation>
    <scope>NUCLEOTIDE SEQUENCE</scope>
    <source>
        <strain evidence="3">ATCC 51983</strain>
        <plasmid evidence="3">pACM1</plasmid>
    </source>
</reference>
<evidence type="ECO:0000259" key="2">
    <source>
        <dbReference type="Pfam" id="PF00437"/>
    </source>
</evidence>
<dbReference type="AlphaFoldDB" id="A0A088FMR0"/>
<dbReference type="PANTHER" id="PTHR30486">
    <property type="entry name" value="TWITCHING MOTILITY PROTEIN PILT"/>
    <property type="match status" value="1"/>
</dbReference>
<dbReference type="Pfam" id="PF00437">
    <property type="entry name" value="T2SSE"/>
    <property type="match status" value="1"/>
</dbReference>
<organism evidence="3">
    <name type="scientific">Klebsiella oxytoca</name>
    <dbReference type="NCBI Taxonomy" id="571"/>
    <lineage>
        <taxon>Bacteria</taxon>
        <taxon>Pseudomonadati</taxon>
        <taxon>Pseudomonadota</taxon>
        <taxon>Gammaproteobacteria</taxon>
        <taxon>Enterobacterales</taxon>
        <taxon>Enterobacteriaceae</taxon>
        <taxon>Klebsiella/Raoultella group</taxon>
        <taxon>Klebsiella</taxon>
    </lineage>
</organism>
<protein>
    <submittedName>
        <fullName evidence="3">Putative plasmid transfer protein</fullName>
    </submittedName>
</protein>
<dbReference type="EMBL" id="KJ541681">
    <property type="protein sequence ID" value="AIM47880.1"/>
    <property type="molecule type" value="Genomic_DNA"/>
</dbReference>
<dbReference type="InterPro" id="IPR001482">
    <property type="entry name" value="T2SS/T4SS_dom"/>
</dbReference>
<feature type="domain" description="Bacterial type II secretion system protein E" evidence="2">
    <location>
        <begin position="18"/>
        <end position="306"/>
    </location>
</feature>
<geneLocation type="plasmid" evidence="3">
    <name>pACM1</name>
</geneLocation>
<dbReference type="RefSeq" id="WP_004187313.1">
    <property type="nucleotide sequence ID" value="NC_024997.1"/>
</dbReference>
<proteinExistence type="inferred from homology"/>
<reference evidence="3" key="6">
    <citation type="journal article" date="2014" name="Plasmid">
        <title>The complete nucleotide sequence of the multi-drug resistance-encoding IncL/M plasmid pACM1.</title>
        <authorList>
            <person name="Preston K.E."/>
            <person name="Hitchcock S.A."/>
            <person name="Aziz A.Y."/>
            <person name="Tine J.A."/>
        </authorList>
    </citation>
    <scope>NUCLEOTIDE SEQUENCE</scope>
    <source>
        <strain evidence="3">ATCC 51983</strain>
        <plasmid evidence="3">pACM1</plasmid>
    </source>
</reference>
<dbReference type="GeneID" id="89551419"/>
<dbReference type="InterPro" id="IPR050921">
    <property type="entry name" value="T4SS_GSP_E_ATPase"/>
</dbReference>
<dbReference type="Gene3D" id="3.40.50.300">
    <property type="entry name" value="P-loop containing nucleotide triphosphate hydrolases"/>
    <property type="match status" value="1"/>
</dbReference>
<keyword evidence="3" id="KW-0614">Plasmid</keyword>
<accession>A0A088FMR0</accession>
<dbReference type="Gene3D" id="3.30.450.90">
    <property type="match status" value="1"/>
</dbReference>